<name>A0A5J4ISR0_9FLAO</name>
<reference evidence="1 2" key="1">
    <citation type="submission" date="2019-08" db="EMBL/GenBank/DDBJ databases">
        <title>Draft genome sequence of Ulvibacter marinus type strain NBRC 109484.</title>
        <authorList>
            <person name="Kawano K."/>
            <person name="Ushijima N."/>
            <person name="Kihara M."/>
            <person name="Itoh H."/>
        </authorList>
    </citation>
    <scope>NUCLEOTIDE SEQUENCE [LARGE SCALE GENOMIC DNA]</scope>
    <source>
        <strain evidence="1 2">NBRC 109484</strain>
    </source>
</reference>
<dbReference type="OrthoDB" id="768050at2"/>
<dbReference type="AlphaFoldDB" id="A0A5J4ISR0"/>
<gene>
    <name evidence="1" type="ORF">ULMA_31530</name>
</gene>
<proteinExistence type="predicted"/>
<comment type="caution">
    <text evidence="1">The sequence shown here is derived from an EMBL/GenBank/DDBJ whole genome shotgun (WGS) entry which is preliminary data.</text>
</comment>
<sequence>MRKILKYIGLIIFIFSFTCCESETEFKKIEFDRSIDVIENIGRNLNPDEKYEYWALLRANDGGHEHVDVINEFGNLNKRKLIDLTYSQDGFLKRGHHSTSTYYILAVKDNKVFKIEDTQNLLLFLDGIDTMEEALLITQMNEFGIDDCFIEGGAYRKTNNRYEFQLMRSNHGNTSIIDLGSYALIQHLVFVEKNGKLSSKSGGIYCKGKKECIDCE</sequence>
<protein>
    <submittedName>
        <fullName evidence="1">Uncharacterized protein</fullName>
    </submittedName>
</protein>
<evidence type="ECO:0000313" key="1">
    <source>
        <dbReference type="EMBL" id="GER61045.1"/>
    </source>
</evidence>
<keyword evidence="2" id="KW-1185">Reference proteome</keyword>
<dbReference type="EMBL" id="BKCG01000016">
    <property type="protein sequence ID" value="GER61045.1"/>
    <property type="molecule type" value="Genomic_DNA"/>
</dbReference>
<dbReference type="RefSeq" id="WP_151675472.1">
    <property type="nucleotide sequence ID" value="NZ_BKCG01000016.1"/>
</dbReference>
<organism evidence="1 2">
    <name type="scientific">Patiriisocius marinus</name>
    <dbReference type="NCBI Taxonomy" id="1397112"/>
    <lineage>
        <taxon>Bacteria</taxon>
        <taxon>Pseudomonadati</taxon>
        <taxon>Bacteroidota</taxon>
        <taxon>Flavobacteriia</taxon>
        <taxon>Flavobacteriales</taxon>
        <taxon>Flavobacteriaceae</taxon>
        <taxon>Patiriisocius</taxon>
    </lineage>
</organism>
<evidence type="ECO:0000313" key="2">
    <source>
        <dbReference type="Proteomes" id="UP000326509"/>
    </source>
</evidence>
<accession>A0A5J4ISR0</accession>
<dbReference type="Proteomes" id="UP000326509">
    <property type="component" value="Unassembled WGS sequence"/>
</dbReference>